<dbReference type="PANTHER" id="PTHR23501">
    <property type="entry name" value="MAJOR FACILITATOR SUPERFAMILY"/>
    <property type="match status" value="1"/>
</dbReference>
<evidence type="ECO:0000256" key="3">
    <source>
        <dbReference type="ARBA" id="ARBA00022692"/>
    </source>
</evidence>
<dbReference type="STRING" id="1291052.FC18_GL000216"/>
<dbReference type="GO" id="GO:0022857">
    <property type="term" value="F:transmembrane transporter activity"/>
    <property type="evidence" value="ECO:0007669"/>
    <property type="project" value="InterPro"/>
</dbReference>
<evidence type="ECO:0000256" key="5">
    <source>
        <dbReference type="ARBA" id="ARBA00023136"/>
    </source>
</evidence>
<feature type="transmembrane region" description="Helical" evidence="6">
    <location>
        <begin position="44"/>
        <end position="62"/>
    </location>
</feature>
<feature type="transmembrane region" description="Helical" evidence="6">
    <location>
        <begin position="292"/>
        <end position="315"/>
    </location>
</feature>
<dbReference type="PROSITE" id="PS50850">
    <property type="entry name" value="MFS"/>
    <property type="match status" value="1"/>
</dbReference>
<feature type="transmembrane region" description="Helical" evidence="6">
    <location>
        <begin position="327"/>
        <end position="345"/>
    </location>
</feature>
<keyword evidence="3 6" id="KW-0812">Transmembrane</keyword>
<keyword evidence="2" id="KW-0813">Transport</keyword>
<proteinExistence type="predicted"/>
<feature type="domain" description="Major facilitator superfamily (MFS) profile" evidence="7">
    <location>
        <begin position="9"/>
        <end position="478"/>
    </location>
</feature>
<dbReference type="Pfam" id="PF07690">
    <property type="entry name" value="MFS_1"/>
    <property type="match status" value="1"/>
</dbReference>
<feature type="transmembrane region" description="Helical" evidence="6">
    <location>
        <begin position="351"/>
        <end position="372"/>
    </location>
</feature>
<evidence type="ECO:0000313" key="9">
    <source>
        <dbReference type="Proteomes" id="UP000051679"/>
    </source>
</evidence>
<accession>A0A0R1ZHQ3</accession>
<keyword evidence="9" id="KW-1185">Reference proteome</keyword>
<feature type="transmembrane region" description="Helical" evidence="6">
    <location>
        <begin position="161"/>
        <end position="183"/>
    </location>
</feature>
<evidence type="ECO:0000256" key="2">
    <source>
        <dbReference type="ARBA" id="ARBA00022448"/>
    </source>
</evidence>
<dbReference type="InterPro" id="IPR011701">
    <property type="entry name" value="MFS"/>
</dbReference>
<dbReference type="AlphaFoldDB" id="A0A0R1ZHQ3"/>
<evidence type="ECO:0000256" key="6">
    <source>
        <dbReference type="SAM" id="Phobius"/>
    </source>
</evidence>
<dbReference type="GO" id="GO:0005886">
    <property type="term" value="C:plasma membrane"/>
    <property type="evidence" value="ECO:0007669"/>
    <property type="project" value="UniProtKB-SubCell"/>
</dbReference>
<evidence type="ECO:0000256" key="4">
    <source>
        <dbReference type="ARBA" id="ARBA00022989"/>
    </source>
</evidence>
<feature type="transmembrane region" description="Helical" evidence="6">
    <location>
        <begin position="98"/>
        <end position="121"/>
    </location>
</feature>
<keyword evidence="5 6" id="KW-0472">Membrane</keyword>
<dbReference type="OrthoDB" id="9816041at2"/>
<feature type="transmembrane region" description="Helical" evidence="6">
    <location>
        <begin position="195"/>
        <end position="213"/>
    </location>
</feature>
<dbReference type="Gene3D" id="1.20.1250.20">
    <property type="entry name" value="MFS general substrate transporter like domains"/>
    <property type="match status" value="1"/>
</dbReference>
<feature type="transmembrane region" description="Helical" evidence="6">
    <location>
        <begin position="133"/>
        <end position="155"/>
    </location>
</feature>
<feature type="transmembrane region" description="Helical" evidence="6">
    <location>
        <begin position="74"/>
        <end position="92"/>
    </location>
</feature>
<dbReference type="RefSeq" id="WP_156660907.1">
    <property type="nucleotide sequence ID" value="NZ_AYYO01000055.1"/>
</dbReference>
<feature type="transmembrane region" description="Helical" evidence="6">
    <location>
        <begin position="458"/>
        <end position="481"/>
    </location>
</feature>
<evidence type="ECO:0000313" key="8">
    <source>
        <dbReference type="EMBL" id="KRM54414.1"/>
    </source>
</evidence>
<dbReference type="InterPro" id="IPR020846">
    <property type="entry name" value="MFS_dom"/>
</dbReference>
<keyword evidence="4 6" id="KW-1133">Transmembrane helix</keyword>
<dbReference type="EMBL" id="AYYO01000055">
    <property type="protein sequence ID" value="KRM54414.1"/>
    <property type="molecule type" value="Genomic_DNA"/>
</dbReference>
<dbReference type="Proteomes" id="UP000051679">
    <property type="component" value="Unassembled WGS sequence"/>
</dbReference>
<gene>
    <name evidence="8" type="ORF">FC18_GL000216</name>
</gene>
<sequence>MSKRNIAIVTFALLLSNAMGGIDSTIVNTAMPAIIADLHGIELMGWIVAIFLLGTAISTPLWSKLGERMGNKLAYELAALFFVVGSFLQGMAPNMWFLIITRAIAGIGNGGMVSLPYIIYAELYANPRKRMQVLGLVSASFSTATIIGPLLGGWIVDTFSWHWIFYINVPIGLLSALLVQAFFKETRRAHRASKVDYAGAVLLSLGLVLLLTATEMIGATDGKTLTGMFVGAAILLGILVRVEARAADPIIPGRLFKNKDLIMDFLLFTIIWGAFMGFVVYAPMWAQALLGVSALVGGATQIPGSFTNFGGSALVAPLRSYLSPQKVIALGTWTLVGTFIIMTLLGEHGSYWWLMLAGALEGFGNGMCFNELQIKVQQDAEVQDVPVATSFSFLIRMLAQTFATAIFGIIMNNALRSGVQAANGRITIKMMNKLSDAGSSASLPQNLLPKMRSIMFTGLHNIMILGLILMLVAAALNLWALRREGQQKRAQA</sequence>
<evidence type="ECO:0000259" key="7">
    <source>
        <dbReference type="PROSITE" id="PS50850"/>
    </source>
</evidence>
<comment type="subcellular location">
    <subcellularLocation>
        <location evidence="1">Cell membrane</location>
        <topology evidence="1">Multi-pass membrane protein</topology>
    </subcellularLocation>
</comment>
<dbReference type="InterPro" id="IPR036259">
    <property type="entry name" value="MFS_trans_sf"/>
</dbReference>
<dbReference type="PANTHER" id="PTHR23501:SF191">
    <property type="entry name" value="VACUOLAR BASIC AMINO ACID TRANSPORTER 4"/>
    <property type="match status" value="1"/>
</dbReference>
<feature type="transmembrane region" description="Helical" evidence="6">
    <location>
        <begin position="393"/>
        <end position="411"/>
    </location>
</feature>
<feature type="transmembrane region" description="Helical" evidence="6">
    <location>
        <begin position="265"/>
        <end position="286"/>
    </location>
</feature>
<organism evidence="8 9">
    <name type="scientific">Lacticaseibacillus sharpeae JCM 1186 = DSM 20505</name>
    <dbReference type="NCBI Taxonomy" id="1291052"/>
    <lineage>
        <taxon>Bacteria</taxon>
        <taxon>Bacillati</taxon>
        <taxon>Bacillota</taxon>
        <taxon>Bacilli</taxon>
        <taxon>Lactobacillales</taxon>
        <taxon>Lactobacillaceae</taxon>
        <taxon>Lacticaseibacillus</taxon>
    </lineage>
</organism>
<dbReference type="SUPFAM" id="SSF103473">
    <property type="entry name" value="MFS general substrate transporter"/>
    <property type="match status" value="1"/>
</dbReference>
<feature type="transmembrane region" description="Helical" evidence="6">
    <location>
        <begin position="225"/>
        <end position="244"/>
    </location>
</feature>
<protein>
    <submittedName>
        <fullName evidence="8">Major facilitator superfamily protein</fullName>
    </submittedName>
</protein>
<evidence type="ECO:0000256" key="1">
    <source>
        <dbReference type="ARBA" id="ARBA00004651"/>
    </source>
</evidence>
<comment type="caution">
    <text evidence="8">The sequence shown here is derived from an EMBL/GenBank/DDBJ whole genome shotgun (WGS) entry which is preliminary data.</text>
</comment>
<dbReference type="PATRIC" id="fig|1291052.5.peg.225"/>
<reference evidence="8 9" key="1">
    <citation type="journal article" date="2015" name="Genome Announc.">
        <title>Expanding the biotechnology potential of lactobacilli through comparative genomics of 213 strains and associated genera.</title>
        <authorList>
            <person name="Sun Z."/>
            <person name="Harris H.M."/>
            <person name="McCann A."/>
            <person name="Guo C."/>
            <person name="Argimon S."/>
            <person name="Zhang W."/>
            <person name="Yang X."/>
            <person name="Jeffery I.B."/>
            <person name="Cooney J.C."/>
            <person name="Kagawa T.F."/>
            <person name="Liu W."/>
            <person name="Song Y."/>
            <person name="Salvetti E."/>
            <person name="Wrobel A."/>
            <person name="Rasinkangas P."/>
            <person name="Parkhill J."/>
            <person name="Rea M.C."/>
            <person name="O'Sullivan O."/>
            <person name="Ritari J."/>
            <person name="Douillard F.P."/>
            <person name="Paul Ross R."/>
            <person name="Yang R."/>
            <person name="Briner A.E."/>
            <person name="Felis G.E."/>
            <person name="de Vos W.M."/>
            <person name="Barrangou R."/>
            <person name="Klaenhammer T.R."/>
            <person name="Caufield P.W."/>
            <person name="Cui Y."/>
            <person name="Zhang H."/>
            <person name="O'Toole P.W."/>
        </authorList>
    </citation>
    <scope>NUCLEOTIDE SEQUENCE [LARGE SCALE GENOMIC DNA]</scope>
    <source>
        <strain evidence="8 9">DSM 20505</strain>
    </source>
</reference>
<name>A0A0R1ZHQ3_9LACO</name>